<evidence type="ECO:0000259" key="3">
    <source>
        <dbReference type="Pfam" id="PF13581"/>
    </source>
</evidence>
<dbReference type="RefSeq" id="WP_137979542.1">
    <property type="nucleotide sequence ID" value="NZ_BAAASO010000002.1"/>
</dbReference>
<name>A0A4D4L690_STRVO</name>
<evidence type="ECO:0000256" key="2">
    <source>
        <dbReference type="SAM" id="MobiDB-lite"/>
    </source>
</evidence>
<dbReference type="Pfam" id="PF13581">
    <property type="entry name" value="HATPase_c_2"/>
    <property type="match status" value="1"/>
</dbReference>
<keyword evidence="1" id="KW-0808">Transferase</keyword>
<keyword evidence="4" id="KW-0547">Nucleotide-binding</keyword>
<dbReference type="OrthoDB" id="3473697at2"/>
<dbReference type="Proteomes" id="UP000301309">
    <property type="component" value="Unassembled WGS sequence"/>
</dbReference>
<dbReference type="InterPro" id="IPR003594">
    <property type="entry name" value="HATPase_dom"/>
</dbReference>
<dbReference type="GO" id="GO:0005524">
    <property type="term" value="F:ATP binding"/>
    <property type="evidence" value="ECO:0007669"/>
    <property type="project" value="UniProtKB-KW"/>
</dbReference>
<comment type="caution">
    <text evidence="4">The sequence shown here is derived from an EMBL/GenBank/DDBJ whole genome shotgun (WGS) entry which is preliminary data.</text>
</comment>
<keyword evidence="1" id="KW-0418">Kinase</keyword>
<keyword evidence="5" id="KW-1185">Reference proteome</keyword>
<keyword evidence="4" id="KW-0067">ATP-binding</keyword>
<dbReference type="InterPro" id="IPR036890">
    <property type="entry name" value="HATPase_C_sf"/>
</dbReference>
<feature type="region of interest" description="Disordered" evidence="2">
    <location>
        <begin position="86"/>
        <end position="108"/>
    </location>
</feature>
<dbReference type="PANTHER" id="PTHR35526">
    <property type="entry name" value="ANTI-SIGMA-F FACTOR RSBW-RELATED"/>
    <property type="match status" value="1"/>
</dbReference>
<protein>
    <submittedName>
        <fullName evidence="4">ATP-binding protein</fullName>
    </submittedName>
</protein>
<dbReference type="AlphaFoldDB" id="A0A4D4L690"/>
<evidence type="ECO:0000313" key="4">
    <source>
        <dbReference type="EMBL" id="GDY56595.1"/>
    </source>
</evidence>
<accession>A0A4D4L690</accession>
<proteinExistence type="predicted"/>
<feature type="compositionally biased region" description="Basic and acidic residues" evidence="2">
    <location>
        <begin position="86"/>
        <end position="95"/>
    </location>
</feature>
<gene>
    <name evidence="4" type="ORF">SVIO_072180</name>
</gene>
<dbReference type="CDD" id="cd16936">
    <property type="entry name" value="HATPase_RsbW-like"/>
    <property type="match status" value="1"/>
</dbReference>
<sequence length="142" mass="15325">MNAEIAPTLQEFAQRLSATRRGARLARRLALQQLDAWGIPYGSPASLTVSSVVAELAANAATHGRVPGRDFRLRLVLHPHAVRIEVTDTRSEKRPPAPGQLTPPPANAETGRGLLLVEALSLAWGVEERPVGKTVWAESALR</sequence>
<feature type="compositionally biased region" description="Pro residues" evidence="2">
    <location>
        <begin position="96"/>
        <end position="106"/>
    </location>
</feature>
<feature type="domain" description="Histidine kinase/HSP90-like ATPase" evidence="3">
    <location>
        <begin position="20"/>
        <end position="137"/>
    </location>
</feature>
<dbReference type="SUPFAM" id="SSF55874">
    <property type="entry name" value="ATPase domain of HSP90 chaperone/DNA topoisomerase II/histidine kinase"/>
    <property type="match status" value="1"/>
</dbReference>
<evidence type="ECO:0000256" key="1">
    <source>
        <dbReference type="ARBA" id="ARBA00022527"/>
    </source>
</evidence>
<dbReference type="Gene3D" id="3.30.565.10">
    <property type="entry name" value="Histidine kinase-like ATPase, C-terminal domain"/>
    <property type="match status" value="1"/>
</dbReference>
<dbReference type="InterPro" id="IPR050267">
    <property type="entry name" value="Anti-sigma-factor_SerPK"/>
</dbReference>
<reference evidence="4 5" key="1">
    <citation type="journal article" date="2020" name="Int. J. Syst. Evol. Microbiol.">
        <title>Reclassification of Streptomyces castelarensis and Streptomyces sporoclivatus as later heterotypic synonyms of Streptomyces antimycoticus.</title>
        <authorList>
            <person name="Komaki H."/>
            <person name="Tamura T."/>
        </authorList>
    </citation>
    <scope>NUCLEOTIDE SEQUENCE [LARGE SCALE GENOMIC DNA]</scope>
    <source>
        <strain evidence="4 5">NBRC 13459</strain>
    </source>
</reference>
<organism evidence="4 5">
    <name type="scientific">Streptomyces violaceusniger</name>
    <dbReference type="NCBI Taxonomy" id="68280"/>
    <lineage>
        <taxon>Bacteria</taxon>
        <taxon>Bacillati</taxon>
        <taxon>Actinomycetota</taxon>
        <taxon>Actinomycetes</taxon>
        <taxon>Kitasatosporales</taxon>
        <taxon>Streptomycetaceae</taxon>
        <taxon>Streptomyces</taxon>
        <taxon>Streptomyces violaceusniger group</taxon>
    </lineage>
</organism>
<dbReference type="PANTHER" id="PTHR35526:SF3">
    <property type="entry name" value="ANTI-SIGMA-F FACTOR RSBW"/>
    <property type="match status" value="1"/>
</dbReference>
<evidence type="ECO:0000313" key="5">
    <source>
        <dbReference type="Proteomes" id="UP000301309"/>
    </source>
</evidence>
<dbReference type="EMBL" id="BJHW01000001">
    <property type="protein sequence ID" value="GDY56595.1"/>
    <property type="molecule type" value="Genomic_DNA"/>
</dbReference>
<keyword evidence="1" id="KW-0723">Serine/threonine-protein kinase</keyword>
<dbReference type="GO" id="GO:0004674">
    <property type="term" value="F:protein serine/threonine kinase activity"/>
    <property type="evidence" value="ECO:0007669"/>
    <property type="project" value="UniProtKB-KW"/>
</dbReference>